<evidence type="ECO:0000313" key="2">
    <source>
        <dbReference type="Proteomes" id="UP000324800"/>
    </source>
</evidence>
<dbReference type="EMBL" id="SNRW01000504">
    <property type="protein sequence ID" value="KAA6400763.1"/>
    <property type="molecule type" value="Genomic_DNA"/>
</dbReference>
<accession>A0A5J4X128</accession>
<reference evidence="1 2" key="1">
    <citation type="submission" date="2019-03" db="EMBL/GenBank/DDBJ databases">
        <title>Single cell metagenomics reveals metabolic interactions within the superorganism composed of flagellate Streblomastix strix and complex community of Bacteroidetes bacteria on its surface.</title>
        <authorList>
            <person name="Treitli S.C."/>
            <person name="Kolisko M."/>
            <person name="Husnik F."/>
            <person name="Keeling P."/>
            <person name="Hampl V."/>
        </authorList>
    </citation>
    <scope>NUCLEOTIDE SEQUENCE [LARGE SCALE GENOMIC DNA]</scope>
    <source>
        <strain evidence="1">ST1C</strain>
    </source>
</reference>
<proteinExistence type="predicted"/>
<dbReference type="Gene3D" id="3.90.70.80">
    <property type="match status" value="1"/>
</dbReference>
<gene>
    <name evidence="1" type="ORF">EZS28_003713</name>
</gene>
<dbReference type="OrthoDB" id="415023at2759"/>
<dbReference type="Proteomes" id="UP000324800">
    <property type="component" value="Unassembled WGS sequence"/>
</dbReference>
<sequence length="357" mass="41743">MYTGVQTSHMQLLYKVISGPFRTNYRNILGTVRSKFLKKKQENLNEEDVRLCKEDKREIIIQSSIQAVRQTVIYDNRISSYFETGLYPRDQNVVLNNENVIQDQECPRYKNGRSSLKSPKCSRIFTDYRNSDLYKLSDPDYLPEKDLFIYYSDYEESDDGLEYDSDCYEPNQKSVKLNKNKSKMEISEFSVQELSATYSDETNHIEQTDQSDSESNLALSVGLYNTEYEHINIRQLACDYLQNPAIDDNIRVQFVTYADAKLQNNKKDGNFNPIPWQQREREETIDQYIICMRNVLQWADGPVLEAAARVIGRKVTIFLPNRQSYTLINPTLLAPRLNITLSFINNNFYVTFVNNQQ</sequence>
<organism evidence="1 2">
    <name type="scientific">Streblomastix strix</name>
    <dbReference type="NCBI Taxonomy" id="222440"/>
    <lineage>
        <taxon>Eukaryota</taxon>
        <taxon>Metamonada</taxon>
        <taxon>Preaxostyla</taxon>
        <taxon>Oxymonadida</taxon>
        <taxon>Streblomastigidae</taxon>
        <taxon>Streblomastix</taxon>
    </lineage>
</organism>
<protein>
    <submittedName>
        <fullName evidence="1">Uncharacterized protein</fullName>
    </submittedName>
</protein>
<name>A0A5J4X128_9EUKA</name>
<dbReference type="AlphaFoldDB" id="A0A5J4X128"/>
<evidence type="ECO:0000313" key="1">
    <source>
        <dbReference type="EMBL" id="KAA6400763.1"/>
    </source>
</evidence>
<comment type="caution">
    <text evidence="1">The sequence shown here is derived from an EMBL/GenBank/DDBJ whole genome shotgun (WGS) entry which is preliminary data.</text>
</comment>